<evidence type="ECO:0000313" key="2">
    <source>
        <dbReference type="Proteomes" id="UP000037460"/>
    </source>
</evidence>
<dbReference type="EMBL" id="JWZX01000458">
    <property type="protein sequence ID" value="KOO52922.1"/>
    <property type="molecule type" value="Genomic_DNA"/>
</dbReference>
<protein>
    <submittedName>
        <fullName evidence="1">Trafficking protein particle complex 8</fullName>
    </submittedName>
</protein>
<name>A0A0M0LPU2_9EUKA</name>
<accession>A0A0M0LPU2</accession>
<comment type="caution">
    <text evidence="1">The sequence shown here is derived from an EMBL/GenBank/DDBJ whole genome shotgun (WGS) entry which is preliminary data.</text>
</comment>
<keyword evidence="2" id="KW-1185">Reference proteome</keyword>
<gene>
    <name evidence="1" type="ORF">Ctob_014571</name>
</gene>
<evidence type="ECO:0000313" key="1">
    <source>
        <dbReference type="EMBL" id="KOO52922.1"/>
    </source>
</evidence>
<dbReference type="Proteomes" id="UP000037460">
    <property type="component" value="Unassembled WGS sequence"/>
</dbReference>
<proteinExistence type="predicted"/>
<dbReference type="AlphaFoldDB" id="A0A0M0LPU2"/>
<organism evidence="1 2">
    <name type="scientific">Chrysochromulina tobinii</name>
    <dbReference type="NCBI Taxonomy" id="1460289"/>
    <lineage>
        <taxon>Eukaryota</taxon>
        <taxon>Haptista</taxon>
        <taxon>Haptophyta</taxon>
        <taxon>Prymnesiophyceae</taxon>
        <taxon>Prymnesiales</taxon>
        <taxon>Chrysochromulinaceae</taxon>
        <taxon>Chrysochromulina</taxon>
    </lineage>
</organism>
<sequence length="362" mass="40903">MLFTKSALEAHADKAAIETAWDPLKPGFYFLTRATVLDLTATQLQRMQEMRDSKLLVKVLIDLNDAFQGKGLIESVLFVSHRWEDPATPDETGAQLAAIKAHLLAHPEIQFVWFDYSCMPQRSSGLSPDEDDRTPAEKAEFDLMLKAIADLYLTAKVLILLDTMYRTRFWTTMEGWCAMQKVTPQGVRPARAGESRVTVVCIHNATHKDREALLEMSTKTPAEMSKFLASPDVAVTNKKDKTTMLPIVGKTDEHVREMMSGMQIAIPESHEAELREDDNPITLFIDSARERICFCFCFGVNPLENDTQIQEAAQALQDERRFGRVVAMAPLSFQMRLFGWSNREWTLTFGRSAVIQHLSTAL</sequence>
<reference evidence="2" key="1">
    <citation type="journal article" date="2015" name="PLoS Genet.">
        <title>Genome Sequence and Transcriptome Analyses of Chrysochromulina tobin: Metabolic Tools for Enhanced Algal Fitness in the Prominent Order Prymnesiales (Haptophyceae).</title>
        <authorList>
            <person name="Hovde B.T."/>
            <person name="Deodato C.R."/>
            <person name="Hunsperger H.M."/>
            <person name="Ryken S.A."/>
            <person name="Yost W."/>
            <person name="Jha R.K."/>
            <person name="Patterson J."/>
            <person name="Monnat R.J. Jr."/>
            <person name="Barlow S.B."/>
            <person name="Starkenburg S.R."/>
            <person name="Cattolico R.A."/>
        </authorList>
    </citation>
    <scope>NUCLEOTIDE SEQUENCE</scope>
    <source>
        <strain evidence="2">CCMP291</strain>
    </source>
</reference>